<proteinExistence type="predicted"/>
<dbReference type="EMBL" id="AP014523">
    <property type="protein sequence ID" value="BAO97746.1"/>
    <property type="molecule type" value="Genomic_DNA"/>
</dbReference>
<accession>A0A060Q054</accession>
<dbReference type="AlphaFoldDB" id="A0A060Q054"/>
<dbReference type="PANTHER" id="PTHR41786:SF1">
    <property type="entry name" value="6-HYDROXYMETHYLPTERIN DIPHOSPHOKINASE MPTE-LIKE DOMAIN-CONTAINING PROTEIN"/>
    <property type="match status" value="1"/>
</dbReference>
<keyword evidence="2" id="KW-0812">Transmembrane</keyword>
<feature type="coiled-coil region" evidence="1">
    <location>
        <begin position="509"/>
        <end position="560"/>
    </location>
</feature>
<dbReference type="InterPro" id="IPR002826">
    <property type="entry name" value="MptE-like"/>
</dbReference>
<keyword evidence="2" id="KW-0472">Membrane</keyword>
<protein>
    <submittedName>
        <fullName evidence="4">Motility accessory factor</fullName>
    </submittedName>
</protein>
<feature type="transmembrane region" description="Helical" evidence="2">
    <location>
        <begin position="72"/>
        <end position="90"/>
    </location>
</feature>
<sequence length="628" mass="72313">MMDIYQKNLQALFKKDPLLFAQLKAIKENKKYEVFLGNDSANFNLLDKETNTPLFEKSPLDSSLELYKNSEIYMLYPYLYYFGLGNGVFYRLLLGNGNLKRLVVIEPEIEIIFIVLNLLDFSTEILENRLILLHASFCNYNMIASLFDMDKKSRLYARMYDLKLFNAYYERYSHQMIGINQHFTRALEHGAISVGNDAKDALIGIKQHAANLPEVIKSPSLVDFVNALKNRDTAIIVSTGPSLNKQLPLLKEIAPYATLFCIDASFPILARAGIKPDIVLSLERVDLTAKFYEETPLDFQEGVIFALTSIVHKRLIQAIKKGVKQFSFRPFGYTNLFDLHQYGYVGIGMSAANMAYELVVHSRFKRCVFIGQDLSFSQSGNSHASGAIYGDREIKPKKDKDKIFIEKYGGNGKVETTLVWKLFLEFFEKDIFNTPYKLEVINATEGGARIKGTKEMPFKEVCEKIDKSKPKPPINLVYPTQSEQAKNLKIARQKCEEMIAYANEKKTQVEEAFLKVAEFLEEVEKLHEEKKLEELDFKELENLSAEIDNIKELFDDKQFNSYFMDAIQSYIFHQELHIAEIVCKKTNNEDELRAKQLEYIYAHKYWLFSLAGGMDCVIEAIKMALKEW</sequence>
<reference evidence="4 5" key="1">
    <citation type="submission" date="2013-11" db="EMBL/GenBank/DDBJ databases">
        <title>Estimation of Helicobacter pylori bacteriophage ecology using H. pylori isolates.</title>
        <authorList>
            <person name="Uchiyama J."/>
            <person name="Takemura-Uchiyama I."/>
            <person name="Ujihara T."/>
            <person name="Matsuzaki S."/>
        </authorList>
    </citation>
    <scope>NUCLEOTIDE SEQUENCE [LARGE SCALE GENOMIC DNA]</scope>
    <source>
        <strain evidence="4 5">NY40</strain>
    </source>
</reference>
<evidence type="ECO:0000259" key="3">
    <source>
        <dbReference type="Pfam" id="PF01973"/>
    </source>
</evidence>
<organism evidence="4 5">
    <name type="scientific">Helicobacter pylori NY40</name>
    <dbReference type="NCBI Taxonomy" id="1426844"/>
    <lineage>
        <taxon>Bacteria</taxon>
        <taxon>Pseudomonadati</taxon>
        <taxon>Campylobacterota</taxon>
        <taxon>Epsilonproteobacteria</taxon>
        <taxon>Campylobacterales</taxon>
        <taxon>Helicobacteraceae</taxon>
        <taxon>Helicobacter</taxon>
    </lineage>
</organism>
<keyword evidence="2" id="KW-1133">Transmembrane helix</keyword>
<feature type="domain" description="6-hydroxymethylpterin diphosphokinase MptE-like" evidence="3">
    <location>
        <begin position="207"/>
        <end position="378"/>
    </location>
</feature>
<evidence type="ECO:0000313" key="4">
    <source>
        <dbReference type="EMBL" id="BAO97746.1"/>
    </source>
</evidence>
<name>A0A060Q054_HELPX</name>
<dbReference type="HOGENOM" id="CLU_026503_1_1_7"/>
<dbReference type="PANTHER" id="PTHR41786">
    <property type="entry name" value="MOTILITY ACCESSORY FACTOR MAF"/>
    <property type="match status" value="1"/>
</dbReference>
<keyword evidence="1" id="KW-0175">Coiled coil</keyword>
<evidence type="ECO:0000256" key="2">
    <source>
        <dbReference type="SAM" id="Phobius"/>
    </source>
</evidence>
<dbReference type="Pfam" id="PF01973">
    <property type="entry name" value="MptE-like"/>
    <property type="match status" value="1"/>
</dbReference>
<evidence type="ECO:0000313" key="5">
    <source>
        <dbReference type="Proteomes" id="UP000031662"/>
    </source>
</evidence>
<evidence type="ECO:0000256" key="1">
    <source>
        <dbReference type="SAM" id="Coils"/>
    </source>
</evidence>
<dbReference type="Proteomes" id="UP000031662">
    <property type="component" value="Chromosome"/>
</dbReference>
<gene>
    <name evidence="4" type="ORF">NY40_0734</name>
</gene>